<proteinExistence type="predicted"/>
<sequence>MDVVELHRRAVAEFVRQVAAVRADQWGAPTPCPDWDVRELVNHVVGEERWTVPLMAGRTISEVGSSLDGDLLGDDPAAAADQAARAAQDALAEGIPRDATVQLSYGEESAAEYAYQLAADHLVHGWDLAVAIGGTAQLDPEVVEAVSAWFKDREELYRGGGAIGARVDGFSSASDSLIGAFGRDPAWTPGHTAVALLGAAFGAGDVDAIMAQMTDDCVFESTSPAPDGARYEGAEAVREQWRKLFAETPDPLFETEEWVVRGDRAIVRWKFSWASGDDGERGHVRGVDVMRLRDGKVAEKLSYVKG</sequence>
<protein>
    <recommendedName>
        <fullName evidence="5">TIGR03086 family protein</fullName>
    </recommendedName>
</protein>
<evidence type="ECO:0000313" key="3">
    <source>
        <dbReference type="EMBL" id="GAA0953192.1"/>
    </source>
</evidence>
<dbReference type="Pfam" id="PF11716">
    <property type="entry name" value="MDMPI_N"/>
    <property type="match status" value="1"/>
</dbReference>
<dbReference type="NCBIfam" id="TIGR03083">
    <property type="entry name" value="maleylpyruvate isomerase family mycothiol-dependent enzyme"/>
    <property type="match status" value="1"/>
</dbReference>
<dbReference type="InterPro" id="IPR017517">
    <property type="entry name" value="Maleyloyr_isom"/>
</dbReference>
<feature type="domain" description="SnoaL-like" evidence="2">
    <location>
        <begin position="199"/>
        <end position="299"/>
    </location>
</feature>
<dbReference type="Gene3D" id="3.10.450.50">
    <property type="match status" value="1"/>
</dbReference>
<dbReference type="InterPro" id="IPR032710">
    <property type="entry name" value="NTF2-like_dom_sf"/>
</dbReference>
<dbReference type="InterPro" id="IPR037401">
    <property type="entry name" value="SnoaL-like"/>
</dbReference>
<evidence type="ECO:0008006" key="5">
    <source>
        <dbReference type="Google" id="ProtNLM"/>
    </source>
</evidence>
<evidence type="ECO:0000259" key="2">
    <source>
        <dbReference type="Pfam" id="PF12680"/>
    </source>
</evidence>
<dbReference type="InterPro" id="IPR034660">
    <property type="entry name" value="DinB/YfiT-like"/>
</dbReference>
<dbReference type="Proteomes" id="UP001500542">
    <property type="component" value="Unassembled WGS sequence"/>
</dbReference>
<dbReference type="InterPro" id="IPR017520">
    <property type="entry name" value="CHP03086"/>
</dbReference>
<dbReference type="Gene3D" id="1.20.120.450">
    <property type="entry name" value="dinb family like domain"/>
    <property type="match status" value="1"/>
</dbReference>
<name>A0ABN1R8N1_9ACTN</name>
<comment type="caution">
    <text evidence="3">The sequence shown here is derived from an EMBL/GenBank/DDBJ whole genome shotgun (WGS) entry which is preliminary data.</text>
</comment>
<accession>A0ABN1R8N1</accession>
<evidence type="ECO:0000259" key="1">
    <source>
        <dbReference type="Pfam" id="PF11716"/>
    </source>
</evidence>
<reference evidence="3 4" key="1">
    <citation type="journal article" date="2019" name="Int. J. Syst. Evol. Microbiol.">
        <title>The Global Catalogue of Microorganisms (GCM) 10K type strain sequencing project: providing services to taxonomists for standard genome sequencing and annotation.</title>
        <authorList>
            <consortium name="The Broad Institute Genomics Platform"/>
            <consortium name="The Broad Institute Genome Sequencing Center for Infectious Disease"/>
            <person name="Wu L."/>
            <person name="Ma J."/>
        </authorList>
    </citation>
    <scope>NUCLEOTIDE SEQUENCE [LARGE SCALE GENOMIC DNA]</scope>
    <source>
        <strain evidence="3 4">JCM 10977</strain>
    </source>
</reference>
<dbReference type="SUPFAM" id="SSF54427">
    <property type="entry name" value="NTF2-like"/>
    <property type="match status" value="1"/>
</dbReference>
<dbReference type="InterPro" id="IPR024344">
    <property type="entry name" value="MDMPI_metal-binding"/>
</dbReference>
<dbReference type="EMBL" id="BAAAHK010000013">
    <property type="protein sequence ID" value="GAA0953192.1"/>
    <property type="molecule type" value="Genomic_DNA"/>
</dbReference>
<evidence type="ECO:0000313" key="4">
    <source>
        <dbReference type="Proteomes" id="UP001500542"/>
    </source>
</evidence>
<dbReference type="NCBIfam" id="TIGR03086">
    <property type="entry name" value="TIGR03086 family metal-binding protein"/>
    <property type="match status" value="1"/>
</dbReference>
<feature type="domain" description="Mycothiol-dependent maleylpyruvate isomerase metal-binding" evidence="1">
    <location>
        <begin position="8"/>
        <end position="129"/>
    </location>
</feature>
<keyword evidence="4" id="KW-1185">Reference proteome</keyword>
<dbReference type="RefSeq" id="WP_343976737.1">
    <property type="nucleotide sequence ID" value="NZ_BAAAHK010000013.1"/>
</dbReference>
<dbReference type="Pfam" id="PF12680">
    <property type="entry name" value="SnoaL_2"/>
    <property type="match status" value="1"/>
</dbReference>
<dbReference type="SUPFAM" id="SSF109854">
    <property type="entry name" value="DinB/YfiT-like putative metalloenzymes"/>
    <property type="match status" value="1"/>
</dbReference>
<organism evidence="3 4">
    <name type="scientific">Kribbella koreensis</name>
    <dbReference type="NCBI Taxonomy" id="57909"/>
    <lineage>
        <taxon>Bacteria</taxon>
        <taxon>Bacillati</taxon>
        <taxon>Actinomycetota</taxon>
        <taxon>Actinomycetes</taxon>
        <taxon>Propionibacteriales</taxon>
        <taxon>Kribbellaceae</taxon>
        <taxon>Kribbella</taxon>
    </lineage>
</organism>
<gene>
    <name evidence="3" type="ORF">GCM10009554_57220</name>
</gene>